<protein>
    <submittedName>
        <fullName evidence="7">Lipase class 3 family protein</fullName>
    </submittedName>
</protein>
<dbReference type="OrthoDB" id="426718at2759"/>
<dbReference type="PANTHER" id="PTHR45856">
    <property type="entry name" value="ALPHA/BETA-HYDROLASES SUPERFAMILY PROTEIN"/>
    <property type="match status" value="1"/>
</dbReference>
<dbReference type="EMBL" id="WHVB01000055">
    <property type="protein sequence ID" value="KAF8464555.1"/>
    <property type="molecule type" value="Genomic_DNA"/>
</dbReference>
<keyword evidence="5" id="KW-0732">Signal</keyword>
<dbReference type="GO" id="GO:0006629">
    <property type="term" value="P:lipid metabolic process"/>
    <property type="evidence" value="ECO:0007669"/>
    <property type="project" value="InterPro"/>
</dbReference>
<dbReference type="PANTHER" id="PTHR45856:SF25">
    <property type="entry name" value="FUNGAL LIPASE-LIKE DOMAIN-CONTAINING PROTEIN"/>
    <property type="match status" value="1"/>
</dbReference>
<dbReference type="InterPro" id="IPR051218">
    <property type="entry name" value="Sec_MonoDiacylglyc_Lipase"/>
</dbReference>
<accession>A0A9P5MKJ7</accession>
<keyword evidence="8" id="KW-1185">Reference proteome</keyword>
<dbReference type="SUPFAM" id="SSF53474">
    <property type="entry name" value="alpha/beta-Hydrolases"/>
    <property type="match status" value="1"/>
</dbReference>
<feature type="signal peptide" evidence="5">
    <location>
        <begin position="1"/>
        <end position="17"/>
    </location>
</feature>
<comment type="catalytic activity">
    <reaction evidence="4">
        <text>a monoacylglycerol + H2O = glycerol + a fatty acid + H(+)</text>
        <dbReference type="Rhea" id="RHEA:15245"/>
        <dbReference type="ChEBI" id="CHEBI:15377"/>
        <dbReference type="ChEBI" id="CHEBI:15378"/>
        <dbReference type="ChEBI" id="CHEBI:17408"/>
        <dbReference type="ChEBI" id="CHEBI:17754"/>
        <dbReference type="ChEBI" id="CHEBI:28868"/>
    </reaction>
</comment>
<comment type="catalytic activity">
    <reaction evidence="3">
        <text>a diacylglycerol + H2O = a monoacylglycerol + a fatty acid + H(+)</text>
        <dbReference type="Rhea" id="RHEA:32731"/>
        <dbReference type="ChEBI" id="CHEBI:15377"/>
        <dbReference type="ChEBI" id="CHEBI:15378"/>
        <dbReference type="ChEBI" id="CHEBI:17408"/>
        <dbReference type="ChEBI" id="CHEBI:18035"/>
        <dbReference type="ChEBI" id="CHEBI:28868"/>
    </reaction>
</comment>
<keyword evidence="1" id="KW-1015">Disulfide bond</keyword>
<evidence type="ECO:0000256" key="2">
    <source>
        <dbReference type="ARBA" id="ARBA00043996"/>
    </source>
</evidence>
<gene>
    <name evidence="7" type="ORF">DFH94DRAFT_785371</name>
</gene>
<feature type="chain" id="PRO_5040213138" evidence="5">
    <location>
        <begin position="18"/>
        <end position="298"/>
    </location>
</feature>
<comment type="caution">
    <text evidence="7">The sequence shown here is derived from an EMBL/GenBank/DDBJ whole genome shotgun (WGS) entry which is preliminary data.</text>
</comment>
<evidence type="ECO:0000256" key="5">
    <source>
        <dbReference type="SAM" id="SignalP"/>
    </source>
</evidence>
<name>A0A9P5MKJ7_9AGAM</name>
<evidence type="ECO:0000259" key="6">
    <source>
        <dbReference type="Pfam" id="PF01764"/>
    </source>
</evidence>
<comment type="similarity">
    <text evidence="2">Belongs to the AB hydrolase superfamily. Lipase family. Class 3 subfamily.</text>
</comment>
<evidence type="ECO:0000313" key="7">
    <source>
        <dbReference type="EMBL" id="KAF8464555.1"/>
    </source>
</evidence>
<dbReference type="InterPro" id="IPR002921">
    <property type="entry name" value="Fungal_lipase-type"/>
</dbReference>
<feature type="domain" description="Fungal lipase-type" evidence="6">
    <location>
        <begin position="132"/>
        <end position="238"/>
    </location>
</feature>
<dbReference type="AlphaFoldDB" id="A0A9P5MKJ7"/>
<reference evidence="7" key="1">
    <citation type="submission" date="2019-10" db="EMBL/GenBank/DDBJ databases">
        <authorList>
            <consortium name="DOE Joint Genome Institute"/>
            <person name="Kuo A."/>
            <person name="Miyauchi S."/>
            <person name="Kiss E."/>
            <person name="Drula E."/>
            <person name="Kohler A."/>
            <person name="Sanchez-Garcia M."/>
            <person name="Andreopoulos B."/>
            <person name="Barry K.W."/>
            <person name="Bonito G."/>
            <person name="Buee M."/>
            <person name="Carver A."/>
            <person name="Chen C."/>
            <person name="Cichocki N."/>
            <person name="Clum A."/>
            <person name="Culley D."/>
            <person name="Crous P.W."/>
            <person name="Fauchery L."/>
            <person name="Girlanda M."/>
            <person name="Hayes R."/>
            <person name="Keri Z."/>
            <person name="LaButti K."/>
            <person name="Lipzen A."/>
            <person name="Lombard V."/>
            <person name="Magnuson J."/>
            <person name="Maillard F."/>
            <person name="Morin E."/>
            <person name="Murat C."/>
            <person name="Nolan M."/>
            <person name="Ohm R."/>
            <person name="Pangilinan J."/>
            <person name="Pereira M."/>
            <person name="Perotto S."/>
            <person name="Peter M."/>
            <person name="Riley R."/>
            <person name="Sitrit Y."/>
            <person name="Stielow B."/>
            <person name="Szollosi G."/>
            <person name="Zifcakova L."/>
            <person name="Stursova M."/>
            <person name="Spatafora J.W."/>
            <person name="Tedersoo L."/>
            <person name="Vaario L.-M."/>
            <person name="Yamada A."/>
            <person name="Yan M."/>
            <person name="Wang P."/>
            <person name="Xu J."/>
            <person name="Bruns T."/>
            <person name="Baldrian P."/>
            <person name="Vilgalys R."/>
            <person name="Henrissat B."/>
            <person name="Grigoriev I.V."/>
            <person name="Hibbett D."/>
            <person name="Nagy L.G."/>
            <person name="Martin F.M."/>
        </authorList>
    </citation>
    <scope>NUCLEOTIDE SEQUENCE</scope>
    <source>
        <strain evidence="7">Prilba</strain>
    </source>
</reference>
<evidence type="ECO:0000313" key="8">
    <source>
        <dbReference type="Proteomes" id="UP000759537"/>
    </source>
</evidence>
<organism evidence="7 8">
    <name type="scientific">Russula ochroleuca</name>
    <dbReference type="NCBI Taxonomy" id="152965"/>
    <lineage>
        <taxon>Eukaryota</taxon>
        <taxon>Fungi</taxon>
        <taxon>Dikarya</taxon>
        <taxon>Basidiomycota</taxon>
        <taxon>Agaricomycotina</taxon>
        <taxon>Agaricomycetes</taxon>
        <taxon>Russulales</taxon>
        <taxon>Russulaceae</taxon>
        <taxon>Russula</taxon>
    </lineage>
</organism>
<proteinExistence type="inferred from homology"/>
<reference evidence="7" key="2">
    <citation type="journal article" date="2020" name="Nat. Commun.">
        <title>Large-scale genome sequencing of mycorrhizal fungi provides insights into the early evolution of symbiotic traits.</title>
        <authorList>
            <person name="Miyauchi S."/>
            <person name="Kiss E."/>
            <person name="Kuo A."/>
            <person name="Drula E."/>
            <person name="Kohler A."/>
            <person name="Sanchez-Garcia M."/>
            <person name="Morin E."/>
            <person name="Andreopoulos B."/>
            <person name="Barry K.W."/>
            <person name="Bonito G."/>
            <person name="Buee M."/>
            <person name="Carver A."/>
            <person name="Chen C."/>
            <person name="Cichocki N."/>
            <person name="Clum A."/>
            <person name="Culley D."/>
            <person name="Crous P.W."/>
            <person name="Fauchery L."/>
            <person name="Girlanda M."/>
            <person name="Hayes R.D."/>
            <person name="Keri Z."/>
            <person name="LaButti K."/>
            <person name="Lipzen A."/>
            <person name="Lombard V."/>
            <person name="Magnuson J."/>
            <person name="Maillard F."/>
            <person name="Murat C."/>
            <person name="Nolan M."/>
            <person name="Ohm R.A."/>
            <person name="Pangilinan J."/>
            <person name="Pereira M.F."/>
            <person name="Perotto S."/>
            <person name="Peter M."/>
            <person name="Pfister S."/>
            <person name="Riley R."/>
            <person name="Sitrit Y."/>
            <person name="Stielow J.B."/>
            <person name="Szollosi G."/>
            <person name="Zifcakova L."/>
            <person name="Stursova M."/>
            <person name="Spatafora J.W."/>
            <person name="Tedersoo L."/>
            <person name="Vaario L.M."/>
            <person name="Yamada A."/>
            <person name="Yan M."/>
            <person name="Wang P."/>
            <person name="Xu J."/>
            <person name="Bruns T."/>
            <person name="Baldrian P."/>
            <person name="Vilgalys R."/>
            <person name="Dunand C."/>
            <person name="Henrissat B."/>
            <person name="Grigoriev I.V."/>
            <person name="Hibbett D."/>
            <person name="Nagy L.G."/>
            <person name="Martin F.M."/>
        </authorList>
    </citation>
    <scope>NUCLEOTIDE SEQUENCE</scope>
    <source>
        <strain evidence="7">Prilba</strain>
    </source>
</reference>
<dbReference type="CDD" id="cd00519">
    <property type="entry name" value="Lipase_3"/>
    <property type="match status" value="1"/>
</dbReference>
<dbReference type="Proteomes" id="UP000759537">
    <property type="component" value="Unassembled WGS sequence"/>
</dbReference>
<evidence type="ECO:0000256" key="3">
    <source>
        <dbReference type="ARBA" id="ARBA00047591"/>
    </source>
</evidence>
<dbReference type="Pfam" id="PF01764">
    <property type="entry name" value="Lipase_3"/>
    <property type="match status" value="1"/>
</dbReference>
<evidence type="ECO:0000256" key="4">
    <source>
        <dbReference type="ARBA" id="ARBA00048461"/>
    </source>
</evidence>
<sequence length="298" mass="31360">MLFHALALLAILGLARAATVTKRQAITTLSSAQIESYKPYTFYAAAAYCQPSLTLSWSCGEKCTGNPTFQPYASGGDGSAVQFWYAGWDPSLSSVIVAHQGTDPTKFLADLIDGDLILGSLDSTLFPGLSSSIQVHQGFANEQAKTAQTILAAVLTLLEQHSASSVVVTGHSLGAALALLDSVYLPLHLPEGTSVSMIGYGMPRVGNSAFADYVDVMDSGSLTHINNKKDPIPIVPGRFLGYTHPAGEVHIQASGAWDVCPGQDNPSDLCIVGDVPSIFRGKLSNHNGPYDDGIVMGC</sequence>
<evidence type="ECO:0000256" key="1">
    <source>
        <dbReference type="ARBA" id="ARBA00023157"/>
    </source>
</evidence>
<dbReference type="Gene3D" id="3.40.50.1820">
    <property type="entry name" value="alpha/beta hydrolase"/>
    <property type="match status" value="1"/>
</dbReference>
<dbReference type="InterPro" id="IPR029058">
    <property type="entry name" value="AB_hydrolase_fold"/>
</dbReference>